<dbReference type="EMBL" id="JAQIZZ010000003">
    <property type="protein sequence ID" value="KAJ5545809.1"/>
    <property type="molecule type" value="Genomic_DNA"/>
</dbReference>
<dbReference type="InterPro" id="IPR013149">
    <property type="entry name" value="ADH-like_C"/>
</dbReference>
<evidence type="ECO:0000259" key="7">
    <source>
        <dbReference type="SMART" id="SM00829"/>
    </source>
</evidence>
<evidence type="ECO:0000256" key="4">
    <source>
        <dbReference type="ARBA" id="ARBA00022833"/>
    </source>
</evidence>
<dbReference type="PANTHER" id="PTHR43350:SF2">
    <property type="entry name" value="GROES-LIKE ZINC-BINDING ALCOHOL DEHYDROGENASE FAMILY PROTEIN"/>
    <property type="match status" value="1"/>
</dbReference>
<evidence type="ECO:0000256" key="3">
    <source>
        <dbReference type="ARBA" id="ARBA00022723"/>
    </source>
</evidence>
<organism evidence="8 9">
    <name type="scientific">Penicillium frequentans</name>
    <dbReference type="NCBI Taxonomy" id="3151616"/>
    <lineage>
        <taxon>Eukaryota</taxon>
        <taxon>Fungi</taxon>
        <taxon>Dikarya</taxon>
        <taxon>Ascomycota</taxon>
        <taxon>Pezizomycotina</taxon>
        <taxon>Eurotiomycetes</taxon>
        <taxon>Eurotiomycetidae</taxon>
        <taxon>Eurotiales</taxon>
        <taxon>Aspergillaceae</taxon>
        <taxon>Penicillium</taxon>
    </lineage>
</organism>
<dbReference type="Gene3D" id="3.90.180.10">
    <property type="entry name" value="Medium-chain alcohol dehydrogenases, catalytic domain"/>
    <property type="match status" value="1"/>
</dbReference>
<dbReference type="Pfam" id="PF00107">
    <property type="entry name" value="ADH_zinc_N"/>
    <property type="match status" value="1"/>
</dbReference>
<dbReference type="InterPro" id="IPR020843">
    <property type="entry name" value="ER"/>
</dbReference>
<keyword evidence="9" id="KW-1185">Reference proteome</keyword>
<dbReference type="SUPFAM" id="SSF51735">
    <property type="entry name" value="NAD(P)-binding Rossmann-fold domains"/>
    <property type="match status" value="1"/>
</dbReference>
<sequence>MSKESLALVAYGPISRGQWKLQPVTPRPIKPDEVLVRLVASGICRADIHFGDAATEGNSNPGIYYPRILGHEGSGFVEKVGSAVTSVKINDPVIMSIASCGECYNCDDGHPAYCVDGFKHNFIGEKDMYSASNDGNYDIAASFFGQSSFARMAIVKARSIVNVSGLGVTTEELKLLAPLGCGVQTGAGAMTKIADVQPHQDVAILGTGGVGQSAVMAAAMRQCRTIIAIDHTKSRLELAKTLGATHTIDTSDPNIDLVAEVRKITGERGVHVSLDTTGVQKLAKASWEFVRFLGKVLQVGLAKPHDQWDVSMADHMNHGKQIIGCIQGDAIPQNYIREMIGWYKAGKLPVERIANFYPAEEYRRAFQDMEDGKTIKPILVWNDSCQSKI</sequence>
<keyword evidence="3 6" id="KW-0479">Metal-binding</keyword>
<dbReference type="PANTHER" id="PTHR43350">
    <property type="entry name" value="NAD-DEPENDENT ALCOHOL DEHYDROGENASE"/>
    <property type="match status" value="1"/>
</dbReference>
<evidence type="ECO:0000256" key="1">
    <source>
        <dbReference type="ARBA" id="ARBA00001947"/>
    </source>
</evidence>
<dbReference type="Pfam" id="PF08240">
    <property type="entry name" value="ADH_N"/>
    <property type="match status" value="1"/>
</dbReference>
<comment type="similarity">
    <text evidence="2 6">Belongs to the zinc-containing alcohol dehydrogenase family.</text>
</comment>
<keyword evidence="5" id="KW-0560">Oxidoreductase</keyword>
<dbReference type="InterPro" id="IPR002328">
    <property type="entry name" value="ADH_Zn_CS"/>
</dbReference>
<reference evidence="8 9" key="1">
    <citation type="journal article" date="2023" name="IMA Fungus">
        <title>Comparative genomic study of the Penicillium genus elucidates a diverse pangenome and 15 lateral gene transfer events.</title>
        <authorList>
            <person name="Petersen C."/>
            <person name="Sorensen T."/>
            <person name="Nielsen M.R."/>
            <person name="Sondergaard T.E."/>
            <person name="Sorensen J.L."/>
            <person name="Fitzpatrick D.A."/>
            <person name="Frisvad J.C."/>
            <person name="Nielsen K.L."/>
        </authorList>
    </citation>
    <scope>NUCLEOTIDE SEQUENCE [LARGE SCALE GENOMIC DNA]</scope>
    <source>
        <strain evidence="8 9">IBT 35679</strain>
    </source>
</reference>
<dbReference type="PROSITE" id="PS00059">
    <property type="entry name" value="ADH_ZINC"/>
    <property type="match status" value="1"/>
</dbReference>
<comment type="cofactor">
    <cofactor evidence="1 6">
        <name>Zn(2+)</name>
        <dbReference type="ChEBI" id="CHEBI:29105"/>
    </cofactor>
</comment>
<dbReference type="InterPro" id="IPR011032">
    <property type="entry name" value="GroES-like_sf"/>
</dbReference>
<dbReference type="Gene3D" id="3.40.50.720">
    <property type="entry name" value="NAD(P)-binding Rossmann-like Domain"/>
    <property type="match status" value="1"/>
</dbReference>
<evidence type="ECO:0000256" key="6">
    <source>
        <dbReference type="RuleBase" id="RU361277"/>
    </source>
</evidence>
<evidence type="ECO:0000256" key="5">
    <source>
        <dbReference type="ARBA" id="ARBA00023002"/>
    </source>
</evidence>
<dbReference type="Proteomes" id="UP001220324">
    <property type="component" value="Unassembled WGS sequence"/>
</dbReference>
<comment type="caution">
    <text evidence="8">The sequence shown here is derived from an EMBL/GenBank/DDBJ whole genome shotgun (WGS) entry which is preliminary data.</text>
</comment>
<dbReference type="CDD" id="cd08278">
    <property type="entry name" value="benzyl_alcohol_DH"/>
    <property type="match status" value="1"/>
</dbReference>
<dbReference type="GO" id="GO:0008270">
    <property type="term" value="F:zinc ion binding"/>
    <property type="evidence" value="ECO:0007669"/>
    <property type="project" value="InterPro"/>
</dbReference>
<protein>
    <submittedName>
        <fullName evidence="8">Alcohol dehydrogenase</fullName>
    </submittedName>
</protein>
<dbReference type="AlphaFoldDB" id="A0AAD6CYS6"/>
<evidence type="ECO:0000256" key="2">
    <source>
        <dbReference type="ARBA" id="ARBA00008072"/>
    </source>
</evidence>
<dbReference type="GO" id="GO:0016491">
    <property type="term" value="F:oxidoreductase activity"/>
    <property type="evidence" value="ECO:0007669"/>
    <property type="project" value="UniProtKB-KW"/>
</dbReference>
<evidence type="ECO:0000313" key="8">
    <source>
        <dbReference type="EMBL" id="KAJ5545809.1"/>
    </source>
</evidence>
<accession>A0AAD6CYS6</accession>
<dbReference type="InterPro" id="IPR013154">
    <property type="entry name" value="ADH-like_N"/>
</dbReference>
<keyword evidence="4 6" id="KW-0862">Zinc</keyword>
<evidence type="ECO:0000313" key="9">
    <source>
        <dbReference type="Proteomes" id="UP001220324"/>
    </source>
</evidence>
<dbReference type="SMART" id="SM00829">
    <property type="entry name" value="PKS_ER"/>
    <property type="match status" value="1"/>
</dbReference>
<proteinExistence type="inferred from homology"/>
<dbReference type="SUPFAM" id="SSF50129">
    <property type="entry name" value="GroES-like"/>
    <property type="match status" value="1"/>
</dbReference>
<feature type="domain" description="Enoyl reductase (ER)" evidence="7">
    <location>
        <begin position="12"/>
        <end position="379"/>
    </location>
</feature>
<name>A0AAD6CYS6_9EURO</name>
<gene>
    <name evidence="8" type="ORF">N7494_003394</name>
</gene>
<dbReference type="InterPro" id="IPR036291">
    <property type="entry name" value="NAD(P)-bd_dom_sf"/>
</dbReference>